<evidence type="ECO:0000313" key="1">
    <source>
        <dbReference type="EMBL" id="KAG5621893.1"/>
    </source>
</evidence>
<evidence type="ECO:0000313" key="2">
    <source>
        <dbReference type="Proteomes" id="UP000824120"/>
    </source>
</evidence>
<reference evidence="1 2" key="1">
    <citation type="submission" date="2020-09" db="EMBL/GenBank/DDBJ databases">
        <title>De no assembly of potato wild relative species, Solanum commersonii.</title>
        <authorList>
            <person name="Cho K."/>
        </authorList>
    </citation>
    <scope>NUCLEOTIDE SEQUENCE [LARGE SCALE GENOMIC DNA]</scope>
    <source>
        <strain evidence="1">LZ3.2</strain>
        <tissue evidence="1">Leaf</tissue>
    </source>
</reference>
<name>A0A9J6AB67_SOLCO</name>
<organism evidence="1 2">
    <name type="scientific">Solanum commersonii</name>
    <name type="common">Commerson's wild potato</name>
    <name type="synonym">Commerson's nightshade</name>
    <dbReference type="NCBI Taxonomy" id="4109"/>
    <lineage>
        <taxon>Eukaryota</taxon>
        <taxon>Viridiplantae</taxon>
        <taxon>Streptophyta</taxon>
        <taxon>Embryophyta</taxon>
        <taxon>Tracheophyta</taxon>
        <taxon>Spermatophyta</taxon>
        <taxon>Magnoliopsida</taxon>
        <taxon>eudicotyledons</taxon>
        <taxon>Gunneridae</taxon>
        <taxon>Pentapetalae</taxon>
        <taxon>asterids</taxon>
        <taxon>lamiids</taxon>
        <taxon>Solanales</taxon>
        <taxon>Solanaceae</taxon>
        <taxon>Solanoideae</taxon>
        <taxon>Solaneae</taxon>
        <taxon>Solanum</taxon>
    </lineage>
</organism>
<dbReference type="AlphaFoldDB" id="A0A9J6AB67"/>
<proteinExistence type="predicted"/>
<sequence length="97" mass="11204">MKNSKLVEPLNHHTGKIVRQRLRVEVNVGDEEAQTHDNNGGQGKEIVSKCEVNKVEHLFPFRLVHHHKDNKIKSRPLVQSLIETLDGDSSFWKLPQY</sequence>
<dbReference type="EMBL" id="JACXVP010000002">
    <property type="protein sequence ID" value="KAG5621893.1"/>
    <property type="molecule type" value="Genomic_DNA"/>
</dbReference>
<keyword evidence="2" id="KW-1185">Reference proteome</keyword>
<gene>
    <name evidence="1" type="ORF">H5410_007111</name>
</gene>
<accession>A0A9J6AB67</accession>
<protein>
    <submittedName>
        <fullName evidence="1">Uncharacterized protein</fullName>
    </submittedName>
</protein>
<dbReference type="Proteomes" id="UP000824120">
    <property type="component" value="Chromosome 2"/>
</dbReference>
<comment type="caution">
    <text evidence="1">The sequence shown here is derived from an EMBL/GenBank/DDBJ whole genome shotgun (WGS) entry which is preliminary data.</text>
</comment>